<dbReference type="AlphaFoldDB" id="A0A931IAE7"/>
<evidence type="ECO:0000259" key="2">
    <source>
        <dbReference type="Pfam" id="PF00004"/>
    </source>
</evidence>
<dbReference type="PANTHER" id="PTHR32429:SF11">
    <property type="entry name" value="RIBULOSE BISPHOSPHATE CARBOXYLASE_OXYGENASE ACTIVASE, CHLOROPLASTIC"/>
    <property type="match status" value="1"/>
</dbReference>
<proteinExistence type="inferred from homology"/>
<accession>A0A931IAE7</accession>
<feature type="domain" description="ATPase AAA-type core" evidence="2">
    <location>
        <begin position="32"/>
        <end position="165"/>
    </location>
</feature>
<dbReference type="PANTHER" id="PTHR32429">
    <property type="match status" value="1"/>
</dbReference>
<dbReference type="InterPro" id="IPR044960">
    <property type="entry name" value="RCA-like"/>
</dbReference>
<organism evidence="3 4">
    <name type="scientific">Nocardia bovistercoris</name>
    <dbReference type="NCBI Taxonomy" id="2785916"/>
    <lineage>
        <taxon>Bacteria</taxon>
        <taxon>Bacillati</taxon>
        <taxon>Actinomycetota</taxon>
        <taxon>Actinomycetes</taxon>
        <taxon>Mycobacteriales</taxon>
        <taxon>Nocardiaceae</taxon>
        <taxon>Nocardia</taxon>
    </lineage>
</organism>
<evidence type="ECO:0000313" key="4">
    <source>
        <dbReference type="Proteomes" id="UP000655751"/>
    </source>
</evidence>
<comment type="similarity">
    <text evidence="1">Belongs to the RuBisCO activase family.</text>
</comment>
<keyword evidence="4" id="KW-1185">Reference proteome</keyword>
<dbReference type="Proteomes" id="UP000655751">
    <property type="component" value="Unassembled WGS sequence"/>
</dbReference>
<dbReference type="Gene3D" id="3.40.50.300">
    <property type="entry name" value="P-loop containing nucleotide triphosphate hydrolases"/>
    <property type="match status" value="1"/>
</dbReference>
<dbReference type="GO" id="GO:0016887">
    <property type="term" value="F:ATP hydrolysis activity"/>
    <property type="evidence" value="ECO:0007669"/>
    <property type="project" value="InterPro"/>
</dbReference>
<dbReference type="RefSeq" id="WP_196148939.1">
    <property type="nucleotide sequence ID" value="NZ_JADMLG010000003.1"/>
</dbReference>
<evidence type="ECO:0000313" key="3">
    <source>
        <dbReference type="EMBL" id="MBH0776612.1"/>
    </source>
</evidence>
<name>A0A931IAE7_9NOCA</name>
<dbReference type="Pfam" id="PF00004">
    <property type="entry name" value="AAA"/>
    <property type="match status" value="1"/>
</dbReference>
<comment type="caution">
    <text evidence="3">The sequence shown here is derived from an EMBL/GenBank/DDBJ whole genome shotgun (WGS) entry which is preliminary data.</text>
</comment>
<dbReference type="InterPro" id="IPR027417">
    <property type="entry name" value="P-loop_NTPase"/>
</dbReference>
<evidence type="ECO:0000256" key="1">
    <source>
        <dbReference type="ARBA" id="ARBA00025781"/>
    </source>
</evidence>
<dbReference type="SUPFAM" id="SSF52540">
    <property type="entry name" value="P-loop containing nucleoside triphosphate hydrolases"/>
    <property type="match status" value="1"/>
</dbReference>
<dbReference type="EMBL" id="JADMLG010000003">
    <property type="protein sequence ID" value="MBH0776612.1"/>
    <property type="molecule type" value="Genomic_DNA"/>
</dbReference>
<sequence>MTVVSERFAAAVREHLVLSLVNLSVHPVVMGIFGPPGEGKTFQLRKILDGLAVRTVSISAADFESERAGAPGKDLLAAYVDAAREIRAKRPTCLVIDDIDTTVGEWENNTGTVNHQQVLAQLMHLADRPCDIERVGRIERVPIFVTGNDFGKLYPPLRRPGRMTVLHWSPTGEERRSVVAAILVGLVEPNIVGSLLASYPLHPVSFFAELRSTLVRSGAATVIQRLADDLALISGEGDRFRGHLQAAMRRGLDPIAVEQAAATLHEQHQAANRAYLTPTYLAPTPTLSQVIE</sequence>
<gene>
    <name evidence="3" type="ORF">IT779_09980</name>
</gene>
<dbReference type="InterPro" id="IPR003959">
    <property type="entry name" value="ATPase_AAA_core"/>
</dbReference>
<dbReference type="GO" id="GO:0005524">
    <property type="term" value="F:ATP binding"/>
    <property type="evidence" value="ECO:0007669"/>
    <property type="project" value="InterPro"/>
</dbReference>
<protein>
    <submittedName>
        <fullName evidence="3">AAA family ATPase</fullName>
    </submittedName>
</protein>
<reference evidence="3" key="1">
    <citation type="submission" date="2020-11" db="EMBL/GenBank/DDBJ databases">
        <title>Nocardia NEAU-351.nov., a novel actinomycete isolated from the cow dung.</title>
        <authorList>
            <person name="Zhang X."/>
        </authorList>
    </citation>
    <scope>NUCLEOTIDE SEQUENCE</scope>
    <source>
        <strain evidence="3">NEAU-351</strain>
    </source>
</reference>